<evidence type="ECO:0000313" key="2">
    <source>
        <dbReference type="Proteomes" id="UP001058744"/>
    </source>
</evidence>
<name>A0AAJ5IBQ5_9PSED</name>
<dbReference type="RefSeq" id="WP_110994334.1">
    <property type="nucleotide sequence ID" value="NZ_CP101700.1"/>
</dbReference>
<reference evidence="1" key="1">
    <citation type="submission" date="2022-07" db="EMBL/GenBank/DDBJ databases">
        <title>Complete genome of MD9.</title>
        <authorList>
            <person name="Cao G."/>
        </authorList>
    </citation>
    <scope>NUCLEOTIDE SEQUENCE</scope>
    <source>
        <strain evidence="1">MD9</strain>
    </source>
</reference>
<gene>
    <name evidence="1" type="ORF">NOV18_09525</name>
</gene>
<proteinExistence type="predicted"/>
<accession>A0AAJ5IBQ5</accession>
<dbReference type="AlphaFoldDB" id="A0AAJ5IBQ5"/>
<organism evidence="1 2">
    <name type="scientific">Pseudomonas asiatica</name>
    <dbReference type="NCBI Taxonomy" id="2219225"/>
    <lineage>
        <taxon>Bacteria</taxon>
        <taxon>Pseudomonadati</taxon>
        <taxon>Pseudomonadota</taxon>
        <taxon>Gammaproteobacteria</taxon>
        <taxon>Pseudomonadales</taxon>
        <taxon>Pseudomonadaceae</taxon>
        <taxon>Pseudomonas</taxon>
    </lineage>
</organism>
<dbReference type="EMBL" id="CP101700">
    <property type="protein sequence ID" value="UUC20693.1"/>
    <property type="molecule type" value="Genomic_DNA"/>
</dbReference>
<evidence type="ECO:0000313" key="1">
    <source>
        <dbReference type="EMBL" id="UUC20693.1"/>
    </source>
</evidence>
<sequence>MSTPFARIQSRCKPAAASDTTDNKVALIATLSIEANSDRTIDAYLGGLQMYNDLFEWRLNEYPKKALDFIIDCFLPAESVPQSILEKGVSAGRIRSKLFQTGDWISAKQWIYLASSSNPGVEIDPDELLANGKIFSLRPGKVDFFPTYGLDGRNGYQPIHILCDVLSVLSARMNAWSIAVWFQSENSSLGGVAPKVLLAFAPDKVLAAAKGKPRRNRVSR</sequence>
<dbReference type="Proteomes" id="UP001058744">
    <property type="component" value="Chromosome"/>
</dbReference>
<protein>
    <submittedName>
        <fullName evidence="1">Uncharacterized protein</fullName>
    </submittedName>
</protein>